<evidence type="ECO:0008006" key="4">
    <source>
        <dbReference type="Google" id="ProtNLM"/>
    </source>
</evidence>
<dbReference type="AlphaFoldDB" id="A0A453QDB8"/>
<reference evidence="2" key="4">
    <citation type="submission" date="2019-03" db="UniProtKB">
        <authorList>
            <consortium name="EnsemblPlants"/>
        </authorList>
    </citation>
    <scope>IDENTIFICATION</scope>
</reference>
<sequence>WKAQARSQIMGAGLYGYLDQTTPEPAKTIITKNSEGKDQIVPNPPYNPWLIQDQQIVAFLLRNLSKEVLIQVASLETSHAIWSALAKMFTAQSLSRVKNCRIALSNAQKGSQSATTYFGQMRALSDELAAAGKPIGEGELLSFIIVGLDMDYQPLISTLDVRTEPLSVDDLFGMVANFDQRVEMFHGTGAGAFKSSANVAARGRGNISYQGNRNPNRGGGGGDSSGGGGGSGHYQNGGANNRRPYYNNSRGRPFQGYEEYENKCQICKKNNHIAKDC</sequence>
<name>A0A453QDB8_AEGTS</name>
<reference evidence="2" key="3">
    <citation type="journal article" date="2017" name="Nature">
        <title>Genome sequence of the progenitor of the wheat D genome Aegilops tauschii.</title>
        <authorList>
            <person name="Luo M.C."/>
            <person name="Gu Y.Q."/>
            <person name="Puiu D."/>
            <person name="Wang H."/>
            <person name="Twardziok S.O."/>
            <person name="Deal K.R."/>
            <person name="Huo N."/>
            <person name="Zhu T."/>
            <person name="Wang L."/>
            <person name="Wang Y."/>
            <person name="McGuire P.E."/>
            <person name="Liu S."/>
            <person name="Long H."/>
            <person name="Ramasamy R.K."/>
            <person name="Rodriguez J.C."/>
            <person name="Van S.L."/>
            <person name="Yuan L."/>
            <person name="Wang Z."/>
            <person name="Xia Z."/>
            <person name="Xiao L."/>
            <person name="Anderson O.D."/>
            <person name="Ouyang S."/>
            <person name="Liang Y."/>
            <person name="Zimin A.V."/>
            <person name="Pertea G."/>
            <person name="Qi P."/>
            <person name="Bennetzen J.L."/>
            <person name="Dai X."/>
            <person name="Dawson M.W."/>
            <person name="Muller H.G."/>
            <person name="Kugler K."/>
            <person name="Rivarola-Duarte L."/>
            <person name="Spannagl M."/>
            <person name="Mayer K.F.X."/>
            <person name="Lu F.H."/>
            <person name="Bevan M.W."/>
            <person name="Leroy P."/>
            <person name="Li P."/>
            <person name="You F.M."/>
            <person name="Sun Q."/>
            <person name="Liu Z."/>
            <person name="Lyons E."/>
            <person name="Wicker T."/>
            <person name="Salzberg S.L."/>
            <person name="Devos K.M."/>
            <person name="Dvorak J."/>
        </authorList>
    </citation>
    <scope>NUCLEOTIDE SEQUENCE [LARGE SCALE GENOMIC DNA]</scope>
    <source>
        <strain evidence="2">cv. AL8/78</strain>
    </source>
</reference>
<evidence type="ECO:0000256" key="1">
    <source>
        <dbReference type="SAM" id="MobiDB-lite"/>
    </source>
</evidence>
<dbReference type="EnsemblPlants" id="AET7Gv20050100.1">
    <property type="protein sequence ID" value="AET7Gv20050100.1"/>
    <property type="gene ID" value="AET7Gv20050100"/>
</dbReference>
<reference evidence="3" key="2">
    <citation type="journal article" date="2017" name="Nat. Plants">
        <title>The Aegilops tauschii genome reveals multiple impacts of transposons.</title>
        <authorList>
            <person name="Zhao G."/>
            <person name="Zou C."/>
            <person name="Li K."/>
            <person name="Wang K."/>
            <person name="Li T."/>
            <person name="Gao L."/>
            <person name="Zhang X."/>
            <person name="Wang H."/>
            <person name="Yang Z."/>
            <person name="Liu X."/>
            <person name="Jiang W."/>
            <person name="Mao L."/>
            <person name="Kong X."/>
            <person name="Jiao Y."/>
            <person name="Jia J."/>
        </authorList>
    </citation>
    <scope>NUCLEOTIDE SEQUENCE [LARGE SCALE GENOMIC DNA]</scope>
    <source>
        <strain evidence="3">cv. AL8/78</strain>
    </source>
</reference>
<dbReference type="STRING" id="200361.A0A453QDB8"/>
<dbReference type="PANTHER" id="PTHR47481">
    <property type="match status" value="1"/>
</dbReference>
<evidence type="ECO:0000313" key="3">
    <source>
        <dbReference type="Proteomes" id="UP000015105"/>
    </source>
</evidence>
<feature type="region of interest" description="Disordered" evidence="1">
    <location>
        <begin position="205"/>
        <end position="250"/>
    </location>
</feature>
<evidence type="ECO:0000313" key="2">
    <source>
        <dbReference type="EnsemblPlants" id="AET7Gv20050100.1"/>
    </source>
</evidence>
<accession>A0A453QDB8</accession>
<keyword evidence="3" id="KW-1185">Reference proteome</keyword>
<dbReference type="Gramene" id="AET7Gv20050100.1">
    <property type="protein sequence ID" value="AET7Gv20050100.1"/>
    <property type="gene ID" value="AET7Gv20050100"/>
</dbReference>
<reference evidence="2" key="5">
    <citation type="journal article" date="2021" name="G3 (Bethesda)">
        <title>Aegilops tauschii genome assembly Aet v5.0 features greater sequence contiguity and improved annotation.</title>
        <authorList>
            <person name="Wang L."/>
            <person name="Zhu T."/>
            <person name="Rodriguez J.C."/>
            <person name="Deal K.R."/>
            <person name="Dubcovsky J."/>
            <person name="McGuire P.E."/>
            <person name="Lux T."/>
            <person name="Spannagl M."/>
            <person name="Mayer K.F.X."/>
            <person name="Baldrich P."/>
            <person name="Meyers B.C."/>
            <person name="Huo N."/>
            <person name="Gu Y.Q."/>
            <person name="Zhou H."/>
            <person name="Devos K.M."/>
            <person name="Bennetzen J.L."/>
            <person name="Unver T."/>
            <person name="Budak H."/>
            <person name="Gulick P.J."/>
            <person name="Galiba G."/>
            <person name="Kalapos B."/>
            <person name="Nelson D.R."/>
            <person name="Li P."/>
            <person name="You F.M."/>
            <person name="Luo M.C."/>
            <person name="Dvorak J."/>
        </authorList>
    </citation>
    <scope>NUCLEOTIDE SEQUENCE [LARGE SCALE GENOMIC DNA]</scope>
    <source>
        <strain evidence="2">cv. AL8/78</strain>
    </source>
</reference>
<feature type="compositionally biased region" description="Gly residues" evidence="1">
    <location>
        <begin position="217"/>
        <end position="232"/>
    </location>
</feature>
<dbReference type="Proteomes" id="UP000015105">
    <property type="component" value="Chromosome 7D"/>
</dbReference>
<organism evidence="2 3">
    <name type="scientific">Aegilops tauschii subsp. strangulata</name>
    <name type="common">Goatgrass</name>
    <dbReference type="NCBI Taxonomy" id="200361"/>
    <lineage>
        <taxon>Eukaryota</taxon>
        <taxon>Viridiplantae</taxon>
        <taxon>Streptophyta</taxon>
        <taxon>Embryophyta</taxon>
        <taxon>Tracheophyta</taxon>
        <taxon>Spermatophyta</taxon>
        <taxon>Magnoliopsida</taxon>
        <taxon>Liliopsida</taxon>
        <taxon>Poales</taxon>
        <taxon>Poaceae</taxon>
        <taxon>BOP clade</taxon>
        <taxon>Pooideae</taxon>
        <taxon>Triticodae</taxon>
        <taxon>Triticeae</taxon>
        <taxon>Triticinae</taxon>
        <taxon>Aegilops</taxon>
    </lineage>
</organism>
<proteinExistence type="predicted"/>
<dbReference type="PANTHER" id="PTHR47481:SF31">
    <property type="entry name" value="OS01G0873500 PROTEIN"/>
    <property type="match status" value="1"/>
</dbReference>
<dbReference type="Pfam" id="PF14223">
    <property type="entry name" value="Retrotran_gag_2"/>
    <property type="match status" value="1"/>
</dbReference>
<protein>
    <recommendedName>
        <fullName evidence="4">CCHC-type domain-containing protein</fullName>
    </recommendedName>
</protein>
<reference evidence="3" key="1">
    <citation type="journal article" date="2014" name="Science">
        <title>Ancient hybridizations among the ancestral genomes of bread wheat.</title>
        <authorList>
            <consortium name="International Wheat Genome Sequencing Consortium,"/>
            <person name="Marcussen T."/>
            <person name="Sandve S.R."/>
            <person name="Heier L."/>
            <person name="Spannagl M."/>
            <person name="Pfeifer M."/>
            <person name="Jakobsen K.S."/>
            <person name="Wulff B.B."/>
            <person name="Steuernagel B."/>
            <person name="Mayer K.F."/>
            <person name="Olsen O.A."/>
        </authorList>
    </citation>
    <scope>NUCLEOTIDE SEQUENCE [LARGE SCALE GENOMIC DNA]</scope>
    <source>
        <strain evidence="3">cv. AL8/78</strain>
    </source>
</reference>